<comment type="similarity">
    <text evidence="2">Belongs to the binding-protein-dependent transport system permease family. CysTW subfamily.</text>
</comment>
<organism evidence="11 12">
    <name type="scientific">Brenneria populi</name>
    <dbReference type="NCBI Taxonomy" id="1505588"/>
    <lineage>
        <taxon>Bacteria</taxon>
        <taxon>Pseudomonadati</taxon>
        <taxon>Pseudomonadota</taxon>
        <taxon>Gammaproteobacteria</taxon>
        <taxon>Enterobacterales</taxon>
        <taxon>Pectobacteriaceae</taxon>
        <taxon>Brenneria</taxon>
    </lineage>
</organism>
<accession>A0ABU6JNZ8</accession>
<dbReference type="RefSeq" id="WP_327617519.1">
    <property type="nucleotide sequence ID" value="NZ_JAYWTM010000004.1"/>
</dbReference>
<keyword evidence="5" id="KW-0997">Cell inner membrane</keyword>
<protein>
    <submittedName>
        <fullName evidence="11">ABC transporter permease subunit</fullName>
    </submittedName>
</protein>
<evidence type="ECO:0000256" key="6">
    <source>
        <dbReference type="ARBA" id="ARBA00022692"/>
    </source>
</evidence>
<feature type="transmembrane region" description="Helical" evidence="9">
    <location>
        <begin position="191"/>
        <end position="216"/>
    </location>
</feature>
<evidence type="ECO:0000256" key="1">
    <source>
        <dbReference type="ARBA" id="ARBA00004429"/>
    </source>
</evidence>
<feature type="transmembrane region" description="Helical" evidence="9">
    <location>
        <begin position="149"/>
        <end position="170"/>
    </location>
</feature>
<evidence type="ECO:0000256" key="2">
    <source>
        <dbReference type="ARBA" id="ARBA00007069"/>
    </source>
</evidence>
<dbReference type="InterPro" id="IPR000515">
    <property type="entry name" value="MetI-like"/>
</dbReference>
<sequence length="279" mass="31056">MRRRLLAALVMLPFALVFFAFQIAPLIWMAVHSFNSEMEGWGFGNYREIFTSPFYRQAIFFSLHITFWSSLFGVLIALVGSYSLFRLRRGKLHDMVLSFTNMTSNFSGVPLAFAFIILLGANGCLTLLMRQFGLMNDFSLYSKSGLVLIYTYFQIPLGVMLLYPAFEALCEEWRESAALLGAGAARYWRHIGLPVLMPALAGTFVILLANALGAYATLFALTGGNFNAIPIRISALVAGDLYLDPNMAGALGMLLVALMALITAAHRWIARHGYQHARR</sequence>
<keyword evidence="12" id="KW-1185">Reference proteome</keyword>
<evidence type="ECO:0000256" key="3">
    <source>
        <dbReference type="ARBA" id="ARBA00022448"/>
    </source>
</evidence>
<evidence type="ECO:0000256" key="5">
    <source>
        <dbReference type="ARBA" id="ARBA00022519"/>
    </source>
</evidence>
<dbReference type="EMBL" id="JAYWTM010000004">
    <property type="protein sequence ID" value="MEC5342438.1"/>
    <property type="molecule type" value="Genomic_DNA"/>
</dbReference>
<evidence type="ECO:0000256" key="4">
    <source>
        <dbReference type="ARBA" id="ARBA00022475"/>
    </source>
</evidence>
<dbReference type="PANTHER" id="PTHR42929">
    <property type="entry name" value="INNER MEMBRANE ABC TRANSPORTER PERMEASE PROTEIN YDCU-RELATED-RELATED"/>
    <property type="match status" value="1"/>
</dbReference>
<evidence type="ECO:0000256" key="9">
    <source>
        <dbReference type="RuleBase" id="RU363032"/>
    </source>
</evidence>
<keyword evidence="4" id="KW-1003">Cell membrane</keyword>
<comment type="caution">
    <text evidence="11">The sequence shown here is derived from an EMBL/GenBank/DDBJ whole genome shotgun (WGS) entry which is preliminary data.</text>
</comment>
<evidence type="ECO:0000256" key="8">
    <source>
        <dbReference type="ARBA" id="ARBA00023136"/>
    </source>
</evidence>
<proteinExistence type="inferred from homology"/>
<evidence type="ECO:0000256" key="7">
    <source>
        <dbReference type="ARBA" id="ARBA00022989"/>
    </source>
</evidence>
<dbReference type="PANTHER" id="PTHR42929:SF1">
    <property type="entry name" value="INNER MEMBRANE ABC TRANSPORTER PERMEASE PROTEIN YDCU-RELATED"/>
    <property type="match status" value="1"/>
</dbReference>
<feature type="transmembrane region" description="Helical" evidence="9">
    <location>
        <begin position="106"/>
        <end position="129"/>
    </location>
</feature>
<keyword evidence="3 9" id="KW-0813">Transport</keyword>
<evidence type="ECO:0000313" key="12">
    <source>
        <dbReference type="Proteomes" id="UP001309705"/>
    </source>
</evidence>
<dbReference type="InterPro" id="IPR035906">
    <property type="entry name" value="MetI-like_sf"/>
</dbReference>
<name>A0ABU6JNZ8_9GAMM</name>
<comment type="subcellular location">
    <subcellularLocation>
        <location evidence="1">Cell inner membrane</location>
        <topology evidence="1">Multi-pass membrane protein</topology>
    </subcellularLocation>
    <subcellularLocation>
        <location evidence="9">Cell membrane</location>
        <topology evidence="9">Multi-pass membrane protein</topology>
    </subcellularLocation>
</comment>
<keyword evidence="8 9" id="KW-0472">Membrane</keyword>
<dbReference type="Gene3D" id="1.10.3720.10">
    <property type="entry name" value="MetI-like"/>
    <property type="match status" value="1"/>
</dbReference>
<evidence type="ECO:0000313" key="11">
    <source>
        <dbReference type="EMBL" id="MEC5342438.1"/>
    </source>
</evidence>
<feature type="transmembrane region" description="Helical" evidence="9">
    <location>
        <begin position="247"/>
        <end position="269"/>
    </location>
</feature>
<dbReference type="CDD" id="cd06261">
    <property type="entry name" value="TM_PBP2"/>
    <property type="match status" value="1"/>
</dbReference>
<keyword evidence="6 9" id="KW-0812">Transmembrane</keyword>
<dbReference type="Pfam" id="PF00528">
    <property type="entry name" value="BPD_transp_1"/>
    <property type="match status" value="1"/>
</dbReference>
<reference evidence="11 12" key="1">
    <citation type="journal article" date="2017" name="Int. J. Syst. Evol. Microbiol.">
        <title>Brenneria populi subsp. brevivirga subsp. nov. isolated from symptomatic bark of Populus x euramericana canker, and description of Brenneria populi subsp. populi subsp. nov.</title>
        <authorList>
            <person name="Zheng M.H."/>
            <person name="Piao C.G."/>
            <person name="Xue H."/>
            <person name="Guo M.W."/>
            <person name="Li Y."/>
        </authorList>
    </citation>
    <scope>NUCLEOTIDE SEQUENCE [LARGE SCALE GENOMIC DNA]</scope>
    <source>
        <strain evidence="11 12">D9-5</strain>
    </source>
</reference>
<gene>
    <name evidence="11" type="ORF">VSX58_07420</name>
</gene>
<evidence type="ECO:0000259" key="10">
    <source>
        <dbReference type="PROSITE" id="PS50928"/>
    </source>
</evidence>
<feature type="domain" description="ABC transmembrane type-1" evidence="10">
    <location>
        <begin position="59"/>
        <end position="266"/>
    </location>
</feature>
<keyword evidence="7 9" id="KW-1133">Transmembrane helix</keyword>
<feature type="transmembrane region" description="Helical" evidence="9">
    <location>
        <begin position="57"/>
        <end position="85"/>
    </location>
</feature>
<dbReference type="PROSITE" id="PS50928">
    <property type="entry name" value="ABC_TM1"/>
    <property type="match status" value="1"/>
</dbReference>
<dbReference type="SUPFAM" id="SSF161098">
    <property type="entry name" value="MetI-like"/>
    <property type="match status" value="1"/>
</dbReference>
<dbReference type="Proteomes" id="UP001309705">
    <property type="component" value="Unassembled WGS sequence"/>
</dbReference>